<evidence type="ECO:0000313" key="3">
    <source>
        <dbReference type="Proteomes" id="UP001595555"/>
    </source>
</evidence>
<dbReference type="SUPFAM" id="SSF143422">
    <property type="entry name" value="Transposase IS200-like"/>
    <property type="match status" value="1"/>
</dbReference>
<reference evidence="3" key="1">
    <citation type="journal article" date="2019" name="Int. J. Syst. Evol. Microbiol.">
        <title>The Global Catalogue of Microorganisms (GCM) 10K type strain sequencing project: providing services to taxonomists for standard genome sequencing and annotation.</title>
        <authorList>
            <consortium name="The Broad Institute Genomics Platform"/>
            <consortium name="The Broad Institute Genome Sequencing Center for Infectious Disease"/>
            <person name="Wu L."/>
            <person name="Ma J."/>
        </authorList>
    </citation>
    <scope>NUCLEOTIDE SEQUENCE [LARGE SCALE GENOMIC DNA]</scope>
    <source>
        <strain evidence="3">KCTC 52237</strain>
    </source>
</reference>
<dbReference type="Gene3D" id="3.30.70.1290">
    <property type="entry name" value="Transposase IS200-like"/>
    <property type="match status" value="1"/>
</dbReference>
<keyword evidence="3" id="KW-1185">Reference proteome</keyword>
<dbReference type="RefSeq" id="WP_378115722.1">
    <property type="nucleotide sequence ID" value="NZ_JBHRTF010000002.1"/>
</dbReference>
<accession>A0ABV7FDV8</accession>
<dbReference type="Proteomes" id="UP001595555">
    <property type="component" value="Unassembled WGS sequence"/>
</dbReference>
<dbReference type="SMART" id="SM01321">
    <property type="entry name" value="Y1_Tnp"/>
    <property type="match status" value="1"/>
</dbReference>
<dbReference type="InterPro" id="IPR052715">
    <property type="entry name" value="RAYT_transposase"/>
</dbReference>
<protein>
    <submittedName>
        <fullName evidence="2">Transposase</fullName>
    </submittedName>
</protein>
<dbReference type="EMBL" id="JBHRTF010000002">
    <property type="protein sequence ID" value="MFC3114409.1"/>
    <property type="molecule type" value="Genomic_DNA"/>
</dbReference>
<dbReference type="PANTHER" id="PTHR36966">
    <property type="entry name" value="REP-ASSOCIATED TYROSINE TRANSPOSASE"/>
    <property type="match status" value="1"/>
</dbReference>
<dbReference type="InterPro" id="IPR036515">
    <property type="entry name" value="Transposase_17_sf"/>
</dbReference>
<sequence>MGLIFFTVNLLDRRQTLLVDYVAQLRNAVAKVKRQRPFIIDAWVVLPDHMHAVWTLPEGDSDYSGRWREIKKEFNRNIPAGELLSIARQRQGERGIWQRRFWEHTIKSETDYRHHIDYVHINPLKHGLVTQVKDWPYSSFHRYHQNGLYPQHWPNTEP</sequence>
<comment type="caution">
    <text evidence="2">The sequence shown here is derived from an EMBL/GenBank/DDBJ whole genome shotgun (WGS) entry which is preliminary data.</text>
</comment>
<organism evidence="2 3">
    <name type="scientific">Cellvibrio fontiphilus</name>
    <dbReference type="NCBI Taxonomy" id="1815559"/>
    <lineage>
        <taxon>Bacteria</taxon>
        <taxon>Pseudomonadati</taxon>
        <taxon>Pseudomonadota</taxon>
        <taxon>Gammaproteobacteria</taxon>
        <taxon>Cellvibrionales</taxon>
        <taxon>Cellvibrionaceae</taxon>
        <taxon>Cellvibrio</taxon>
    </lineage>
</organism>
<dbReference type="PANTHER" id="PTHR36966:SF1">
    <property type="entry name" value="REP-ASSOCIATED TYROSINE TRANSPOSASE"/>
    <property type="match status" value="1"/>
</dbReference>
<evidence type="ECO:0000259" key="1">
    <source>
        <dbReference type="SMART" id="SM01321"/>
    </source>
</evidence>
<feature type="domain" description="Transposase IS200-like" evidence="1">
    <location>
        <begin position="1"/>
        <end position="122"/>
    </location>
</feature>
<dbReference type="InterPro" id="IPR002686">
    <property type="entry name" value="Transposase_17"/>
</dbReference>
<dbReference type="NCBIfam" id="NF047646">
    <property type="entry name" value="REP_Tyr_transpos"/>
    <property type="match status" value="1"/>
</dbReference>
<evidence type="ECO:0000313" key="2">
    <source>
        <dbReference type="EMBL" id="MFC3114409.1"/>
    </source>
</evidence>
<gene>
    <name evidence="2" type="ORF">ACFODX_02500</name>
</gene>
<name>A0ABV7FDV8_9GAMM</name>
<proteinExistence type="predicted"/>